<dbReference type="FunFam" id="2.60.120.680:FF:000002">
    <property type="entry name" value="Putative Golgi resident protein GCP60"/>
    <property type="match status" value="1"/>
</dbReference>
<feature type="compositionally biased region" description="Acidic residues" evidence="2">
    <location>
        <begin position="114"/>
        <end position="126"/>
    </location>
</feature>
<dbReference type="InterPro" id="IPR009038">
    <property type="entry name" value="GOLD_dom"/>
</dbReference>
<feature type="domain" description="GOLD" evidence="3">
    <location>
        <begin position="149"/>
        <end position="304"/>
    </location>
</feature>
<dbReference type="PANTHER" id="PTHR22973:SF12">
    <property type="entry name" value="LD35087P"/>
    <property type="match status" value="1"/>
</dbReference>
<dbReference type="PROSITE" id="PS50866">
    <property type="entry name" value="GOLD"/>
    <property type="match status" value="1"/>
</dbReference>
<dbReference type="SUPFAM" id="SSF101576">
    <property type="entry name" value="Supernatant protein factor (SPF), C-terminal domain"/>
    <property type="match status" value="1"/>
</dbReference>
<accession>A0A914XUM5</accession>
<feature type="compositionally biased region" description="Acidic residues" evidence="2">
    <location>
        <begin position="216"/>
        <end position="225"/>
    </location>
</feature>
<reference evidence="5" key="1">
    <citation type="submission" date="2022-11" db="UniProtKB">
        <authorList>
            <consortium name="WormBaseParasite"/>
        </authorList>
    </citation>
    <scope>IDENTIFICATION</scope>
</reference>
<dbReference type="WBParaSite" id="PSAMB.scaffold9753size4661.g32709.t1">
    <property type="protein sequence ID" value="PSAMB.scaffold9753size4661.g32709.t1"/>
    <property type="gene ID" value="PSAMB.scaffold9753size4661.g32709"/>
</dbReference>
<dbReference type="GO" id="GO:0000139">
    <property type="term" value="C:Golgi membrane"/>
    <property type="evidence" value="ECO:0007669"/>
    <property type="project" value="TreeGrafter"/>
</dbReference>
<dbReference type="PANTHER" id="PTHR22973">
    <property type="entry name" value="LD35087P"/>
    <property type="match status" value="1"/>
</dbReference>
<dbReference type="InterPro" id="IPR052269">
    <property type="entry name" value="Golgi-PI4KB_interaction"/>
</dbReference>
<dbReference type="Proteomes" id="UP000887566">
    <property type="component" value="Unplaced"/>
</dbReference>
<dbReference type="Gene3D" id="2.60.120.680">
    <property type="entry name" value="GOLD domain"/>
    <property type="match status" value="1"/>
</dbReference>
<keyword evidence="1" id="KW-0007">Acetylation</keyword>
<sequence length="306" mass="33992">MQRKPRGQGFRGRRKASGCYEARCKAATREGTRQQIVDCFSQQEALIQQLQEQHYQQYMAQVYAQQAAVQGASPAANGDGGDQQHNHEEEGDLPQCHAAPTRGREGDANHDDPDNSDSEASDEPGDDLPSNPAIAPASMWTRKDMVDFKSAIRKEGSDGVIKVGHGETVTVRVPTHEEGTCLFWEFCTDHYDIGFGVYFEWTIAESNQVSVHISESSDDEGEEELAATAAGKGGDVESGSPAKEKAVDPNKPQVDEIIPVYRRDCHEEVYAGSHVYPGQGVYLLKFDNSYSLWRSKTLYYRVYYSK</sequence>
<dbReference type="AlphaFoldDB" id="A0A914XUM5"/>
<feature type="compositionally biased region" description="Basic and acidic residues" evidence="2">
    <location>
        <begin position="102"/>
        <end position="113"/>
    </location>
</feature>
<protein>
    <submittedName>
        <fullName evidence="5">GOLD domain-containing protein</fullName>
    </submittedName>
</protein>
<organism evidence="4 5">
    <name type="scientific">Plectus sambesii</name>
    <dbReference type="NCBI Taxonomy" id="2011161"/>
    <lineage>
        <taxon>Eukaryota</taxon>
        <taxon>Metazoa</taxon>
        <taxon>Ecdysozoa</taxon>
        <taxon>Nematoda</taxon>
        <taxon>Chromadorea</taxon>
        <taxon>Plectida</taxon>
        <taxon>Plectina</taxon>
        <taxon>Plectoidea</taxon>
        <taxon>Plectidae</taxon>
        <taxon>Plectus</taxon>
    </lineage>
</organism>
<name>A0A914XUM5_9BILA</name>
<evidence type="ECO:0000256" key="2">
    <source>
        <dbReference type="SAM" id="MobiDB-lite"/>
    </source>
</evidence>
<keyword evidence="4" id="KW-1185">Reference proteome</keyword>
<feature type="region of interest" description="Disordered" evidence="2">
    <location>
        <begin position="212"/>
        <end position="250"/>
    </location>
</feature>
<proteinExistence type="predicted"/>
<dbReference type="Pfam" id="PF13897">
    <property type="entry name" value="GOLD_2"/>
    <property type="match status" value="1"/>
</dbReference>
<dbReference type="InterPro" id="IPR036598">
    <property type="entry name" value="GOLD_dom_sf"/>
</dbReference>
<evidence type="ECO:0000259" key="3">
    <source>
        <dbReference type="PROSITE" id="PS50866"/>
    </source>
</evidence>
<evidence type="ECO:0000313" key="5">
    <source>
        <dbReference type="WBParaSite" id="PSAMB.scaffold9753size4661.g32709.t1"/>
    </source>
</evidence>
<evidence type="ECO:0000256" key="1">
    <source>
        <dbReference type="ARBA" id="ARBA00022990"/>
    </source>
</evidence>
<evidence type="ECO:0000313" key="4">
    <source>
        <dbReference type="Proteomes" id="UP000887566"/>
    </source>
</evidence>
<feature type="region of interest" description="Disordered" evidence="2">
    <location>
        <begin position="71"/>
        <end position="139"/>
    </location>
</feature>